<dbReference type="RefSeq" id="WP_160914745.1">
    <property type="nucleotide sequence ID" value="NZ_WMFA01000004.1"/>
</dbReference>
<keyword evidence="1" id="KW-1133">Transmembrane helix</keyword>
<organism evidence="2 3">
    <name type="scientific">Halobacillus litoralis</name>
    <dbReference type="NCBI Taxonomy" id="45668"/>
    <lineage>
        <taxon>Bacteria</taxon>
        <taxon>Bacillati</taxon>
        <taxon>Bacillota</taxon>
        <taxon>Bacilli</taxon>
        <taxon>Bacillales</taxon>
        <taxon>Bacillaceae</taxon>
        <taxon>Halobacillus</taxon>
    </lineage>
</organism>
<dbReference type="GeneID" id="78007939"/>
<dbReference type="Proteomes" id="UP000450457">
    <property type="component" value="Unassembled WGS sequence"/>
</dbReference>
<feature type="transmembrane region" description="Helical" evidence="1">
    <location>
        <begin position="65"/>
        <end position="86"/>
    </location>
</feature>
<evidence type="ECO:0000313" key="2">
    <source>
        <dbReference type="EMBL" id="MYL71796.1"/>
    </source>
</evidence>
<dbReference type="AlphaFoldDB" id="A0A845FDT5"/>
<dbReference type="EMBL" id="WMFA01000004">
    <property type="protein sequence ID" value="MYL71796.1"/>
    <property type="molecule type" value="Genomic_DNA"/>
</dbReference>
<proteinExistence type="predicted"/>
<sequence>MIKFFIEPLKQSWIECKDCWHRSKEENKKAKEKLIGLIYFNTIFIIGYSLALCAGLYALIGGIVIHPYGFLALASVLPFLIIAVFFRMKYYPKFKEYYLKDVT</sequence>
<dbReference type="OrthoDB" id="2972208at2"/>
<accession>A0A845FDT5</accession>
<evidence type="ECO:0000313" key="3">
    <source>
        <dbReference type="Proteomes" id="UP000450457"/>
    </source>
</evidence>
<feature type="transmembrane region" description="Helical" evidence="1">
    <location>
        <begin position="34"/>
        <end position="59"/>
    </location>
</feature>
<gene>
    <name evidence="2" type="ORF">GLW00_13095</name>
</gene>
<comment type="caution">
    <text evidence="2">The sequence shown here is derived from an EMBL/GenBank/DDBJ whole genome shotgun (WGS) entry which is preliminary data.</text>
</comment>
<keyword evidence="1" id="KW-0472">Membrane</keyword>
<evidence type="ECO:0000256" key="1">
    <source>
        <dbReference type="SAM" id="Phobius"/>
    </source>
</evidence>
<keyword evidence="1" id="KW-0812">Transmembrane</keyword>
<protein>
    <submittedName>
        <fullName evidence="2">Uncharacterized protein</fullName>
    </submittedName>
</protein>
<name>A0A845FDT5_9BACI</name>
<reference evidence="2 3" key="1">
    <citation type="submission" date="2019-11" db="EMBL/GenBank/DDBJ databases">
        <title>Genome sequences of 17 halophilic strains isolated from different environments.</title>
        <authorList>
            <person name="Furrow R.E."/>
        </authorList>
    </citation>
    <scope>NUCLEOTIDE SEQUENCE [LARGE SCALE GENOMIC DNA]</scope>
    <source>
        <strain evidence="2 3">SL-4</strain>
    </source>
</reference>